<evidence type="ECO:0000256" key="1">
    <source>
        <dbReference type="ARBA" id="ARBA00004236"/>
    </source>
</evidence>
<protein>
    <recommendedName>
        <fullName evidence="12">DESP</fullName>
    </recommendedName>
</protein>
<dbReference type="Proteomes" id="UP000261380">
    <property type="component" value="Unplaced"/>
</dbReference>
<dbReference type="Gene3D" id="3.90.1290.10">
    <property type="entry name" value="Plakin repeat"/>
    <property type="match status" value="2"/>
</dbReference>
<reference evidence="10" key="2">
    <citation type="submission" date="2025-09" db="UniProtKB">
        <authorList>
            <consortium name="Ensembl"/>
        </authorList>
    </citation>
    <scope>IDENTIFICATION</scope>
</reference>
<dbReference type="GO" id="GO:0045104">
    <property type="term" value="P:intermediate filament cytoskeleton organization"/>
    <property type="evidence" value="ECO:0007669"/>
    <property type="project" value="InterPro"/>
</dbReference>
<keyword evidence="4" id="KW-1003">Cell membrane</keyword>
<evidence type="ECO:0000256" key="7">
    <source>
        <dbReference type="ARBA" id="ARBA00022949"/>
    </source>
</evidence>
<evidence type="ECO:0000313" key="11">
    <source>
        <dbReference type="Proteomes" id="UP000261380"/>
    </source>
</evidence>
<dbReference type="SUPFAM" id="SSF75399">
    <property type="entry name" value="Plakin repeat"/>
    <property type="match status" value="2"/>
</dbReference>
<dbReference type="GO" id="GO:0030057">
    <property type="term" value="C:desmosome"/>
    <property type="evidence" value="ECO:0007669"/>
    <property type="project" value="UniProtKB-SubCell"/>
</dbReference>
<dbReference type="GO" id="GO:0098609">
    <property type="term" value="P:cell-cell adhesion"/>
    <property type="evidence" value="ECO:0007669"/>
    <property type="project" value="TreeGrafter"/>
</dbReference>
<evidence type="ECO:0008006" key="12">
    <source>
        <dbReference type="Google" id="ProtNLM"/>
    </source>
</evidence>
<accession>A0A3B5L1S7</accession>
<dbReference type="GO" id="GO:0014704">
    <property type="term" value="C:intercalated disc"/>
    <property type="evidence" value="ECO:0007669"/>
    <property type="project" value="TreeGrafter"/>
</dbReference>
<dbReference type="GO" id="GO:0005198">
    <property type="term" value="F:structural molecule activity"/>
    <property type="evidence" value="ECO:0007669"/>
    <property type="project" value="TreeGrafter"/>
</dbReference>
<dbReference type="InterPro" id="IPR001101">
    <property type="entry name" value="Plectin_repeat"/>
</dbReference>
<evidence type="ECO:0000256" key="3">
    <source>
        <dbReference type="ARBA" id="ARBA00009109"/>
    </source>
</evidence>
<comment type="subcellular location">
    <subcellularLocation>
        <location evidence="2">Cell junction</location>
        <location evidence="2">Desmosome</location>
    </subcellularLocation>
    <subcellularLocation>
        <location evidence="1">Cell membrane</location>
    </subcellularLocation>
</comment>
<keyword evidence="7" id="KW-0965">Cell junction</keyword>
<dbReference type="GO" id="GO:0005737">
    <property type="term" value="C:cytoplasm"/>
    <property type="evidence" value="ECO:0007669"/>
    <property type="project" value="TreeGrafter"/>
</dbReference>
<evidence type="ECO:0000256" key="8">
    <source>
        <dbReference type="ARBA" id="ARBA00023054"/>
    </source>
</evidence>
<dbReference type="GO" id="GO:0005882">
    <property type="term" value="C:intermediate filament"/>
    <property type="evidence" value="ECO:0007669"/>
    <property type="project" value="TreeGrafter"/>
</dbReference>
<dbReference type="InterPro" id="IPR035915">
    <property type="entry name" value="Plakin_repeat_sf"/>
</dbReference>
<dbReference type="GeneTree" id="ENSGT00940000154843"/>
<evidence type="ECO:0000256" key="2">
    <source>
        <dbReference type="ARBA" id="ARBA00004568"/>
    </source>
</evidence>
<keyword evidence="5" id="KW-0597">Phosphoprotein</keyword>
<reference evidence="10" key="1">
    <citation type="submission" date="2025-08" db="UniProtKB">
        <authorList>
            <consortium name="Ensembl"/>
        </authorList>
    </citation>
    <scope>IDENTIFICATION</scope>
</reference>
<keyword evidence="6" id="KW-0677">Repeat</keyword>
<comment type="similarity">
    <text evidence="3">Belongs to the plakin or cytolinker family.</text>
</comment>
<evidence type="ECO:0000256" key="5">
    <source>
        <dbReference type="ARBA" id="ARBA00022553"/>
    </source>
</evidence>
<dbReference type="InterPro" id="IPR043197">
    <property type="entry name" value="Plakin"/>
</dbReference>
<dbReference type="AlphaFoldDB" id="A0A3B5L1S7"/>
<evidence type="ECO:0000313" key="10">
    <source>
        <dbReference type="Ensembl" id="ENSXCOP00000004752.1"/>
    </source>
</evidence>
<keyword evidence="8" id="KW-0175">Coiled coil</keyword>
<dbReference type="SMART" id="SM00250">
    <property type="entry name" value="PLEC"/>
    <property type="match status" value="6"/>
</dbReference>
<dbReference type="PANTHER" id="PTHR23169">
    <property type="entry name" value="ENVOPLAKIN"/>
    <property type="match status" value="1"/>
</dbReference>
<dbReference type="GO" id="GO:0005886">
    <property type="term" value="C:plasma membrane"/>
    <property type="evidence" value="ECO:0007669"/>
    <property type="project" value="UniProtKB-SubCell"/>
</dbReference>
<dbReference type="GO" id="GO:0043588">
    <property type="term" value="P:skin development"/>
    <property type="evidence" value="ECO:0007669"/>
    <property type="project" value="TreeGrafter"/>
</dbReference>
<keyword evidence="11" id="KW-1185">Reference proteome</keyword>
<evidence type="ECO:0000256" key="6">
    <source>
        <dbReference type="ARBA" id="ARBA00022737"/>
    </source>
</evidence>
<keyword evidence="9" id="KW-0472">Membrane</keyword>
<dbReference type="GO" id="GO:0042060">
    <property type="term" value="P:wound healing"/>
    <property type="evidence" value="ECO:0007669"/>
    <property type="project" value="TreeGrafter"/>
</dbReference>
<dbReference type="Pfam" id="PF00681">
    <property type="entry name" value="Plectin"/>
    <property type="match status" value="3"/>
</dbReference>
<name>A0A3B5L1S7_9TELE</name>
<evidence type="ECO:0000256" key="4">
    <source>
        <dbReference type="ARBA" id="ARBA00022475"/>
    </source>
</evidence>
<sequence>MFDGVRKPVSAQQLLECGVLDKPTFNKLIKGEKTVPEVSVDKKISLKGTGPIAGVKVGSSEKMSISEAKKRMLLPPESADLLLEAQAATGHIIDPMTNQKLTVEEACARGVVDRISVDKKISLKGTGPIAGVKVGSSEKMSISEAKKRMLLPPESADLLLEAQAATGHIIDPISNQKLTVEEACSRGVVDRNNRDKLLAAESAAVGFKDPHTGKSLSVFEAMKKALIDKKTGLRLLQAQESAGGILDPNLSVFLSKETAVKCSLLDQDLVQALTQNSLSYIDPDTEHITCSCGQEESLNKYNLYLFSDGYLDR</sequence>
<dbReference type="STRING" id="32473.ENSXCOP00000004752"/>
<organism evidence="10 11">
    <name type="scientific">Xiphophorus couchianus</name>
    <name type="common">Monterrey platyfish</name>
    <dbReference type="NCBI Taxonomy" id="32473"/>
    <lineage>
        <taxon>Eukaryota</taxon>
        <taxon>Metazoa</taxon>
        <taxon>Chordata</taxon>
        <taxon>Craniata</taxon>
        <taxon>Vertebrata</taxon>
        <taxon>Euteleostomi</taxon>
        <taxon>Actinopterygii</taxon>
        <taxon>Neopterygii</taxon>
        <taxon>Teleostei</taxon>
        <taxon>Neoteleostei</taxon>
        <taxon>Acanthomorphata</taxon>
        <taxon>Ovalentaria</taxon>
        <taxon>Atherinomorphae</taxon>
        <taxon>Cyprinodontiformes</taxon>
        <taxon>Poeciliidae</taxon>
        <taxon>Poeciliinae</taxon>
        <taxon>Xiphophorus</taxon>
    </lineage>
</organism>
<evidence type="ECO:0000256" key="9">
    <source>
        <dbReference type="ARBA" id="ARBA00023136"/>
    </source>
</evidence>
<dbReference type="PANTHER" id="PTHR23169:SF26">
    <property type="entry name" value="DESMOPLAKIN"/>
    <property type="match status" value="1"/>
</dbReference>
<proteinExistence type="inferred from homology"/>
<dbReference type="Ensembl" id="ENSXCOT00000004809.1">
    <property type="protein sequence ID" value="ENSXCOP00000004752.1"/>
    <property type="gene ID" value="ENSXCOG00000003743.1"/>
</dbReference>